<dbReference type="InterPro" id="IPR015000">
    <property type="entry name" value="EipB-like"/>
</dbReference>
<dbReference type="EMBL" id="CP076448">
    <property type="protein sequence ID" value="QXM23995.1"/>
    <property type="molecule type" value="Genomic_DNA"/>
</dbReference>
<protein>
    <submittedName>
        <fullName evidence="2">Cell envelope integrity EipB family protein</fullName>
    </submittedName>
</protein>
<keyword evidence="1" id="KW-0732">Signal</keyword>
<feature type="signal peptide" evidence="1">
    <location>
        <begin position="1"/>
        <end position="21"/>
    </location>
</feature>
<proteinExistence type="predicted"/>
<keyword evidence="3" id="KW-1185">Reference proteome</keyword>
<reference evidence="2" key="1">
    <citation type="submission" date="2021-06" db="EMBL/GenBank/DDBJ databases">
        <title>Elioraea tepida, sp. nov., a moderately thermophilic aerobic anoxygenic phototrophic bacterium isolated from an alkaline siliceous hot spring mat community in Yellowstone National Park, WY, USA.</title>
        <authorList>
            <person name="Saini M.K."/>
            <person name="Yoshida S."/>
            <person name="Sebastian A."/>
            <person name="Hirose S."/>
            <person name="Hara E."/>
            <person name="Tamaki H."/>
            <person name="Soulier N.T."/>
            <person name="Albert I."/>
            <person name="Hanada S."/>
            <person name="Bryant D.A."/>
            <person name="Tank M."/>
        </authorList>
    </citation>
    <scope>NUCLEOTIDE SEQUENCE</scope>
    <source>
        <strain evidence="2">MS-P2</strain>
    </source>
</reference>
<sequence>MRSPSLAALFAASLLCAPAAAAELASHRAAYRLSLESARPSASVESASGAMLYELVDQCEAWTSQQRFTLSVTTRDGTTTERQSDYVTWEAKDGRTMRFRLRQTVDGTLAQTIVGEARLDAGGAGGMVRYREPSEQELTLPPGTLFPMIHTLRILAAARAGQRTLEAPLFDGTSADGANDSNTAIIGSVAGDRSRFEALAALPSWRFRIAFFEPTNTTGSPDYEVGLRYWENGIADELKMDFGDFVVAGRLEKLEIIPGGC</sequence>
<dbReference type="Proteomes" id="UP000694001">
    <property type="component" value="Chromosome"/>
</dbReference>
<evidence type="ECO:0000313" key="3">
    <source>
        <dbReference type="Proteomes" id="UP000694001"/>
    </source>
</evidence>
<gene>
    <name evidence="2" type="ORF">KO353_11975</name>
</gene>
<evidence type="ECO:0000256" key="1">
    <source>
        <dbReference type="SAM" id="SignalP"/>
    </source>
</evidence>
<evidence type="ECO:0000313" key="2">
    <source>
        <dbReference type="EMBL" id="QXM23995.1"/>
    </source>
</evidence>
<dbReference type="KEGG" id="elio:KO353_11975"/>
<organism evidence="2 3">
    <name type="scientific">Elioraea tepida</name>
    <dbReference type="NCBI Taxonomy" id="2843330"/>
    <lineage>
        <taxon>Bacteria</taxon>
        <taxon>Pseudomonadati</taxon>
        <taxon>Pseudomonadota</taxon>
        <taxon>Alphaproteobacteria</taxon>
        <taxon>Acetobacterales</taxon>
        <taxon>Elioraeaceae</taxon>
        <taxon>Elioraea</taxon>
    </lineage>
</organism>
<dbReference type="Pfam" id="PF08904">
    <property type="entry name" value="EipB_like"/>
    <property type="match status" value="1"/>
</dbReference>
<dbReference type="AlphaFoldDB" id="A0A975YIP2"/>
<feature type="chain" id="PRO_5037424246" evidence="1">
    <location>
        <begin position="22"/>
        <end position="261"/>
    </location>
</feature>
<accession>A0A975YIP2</accession>
<dbReference type="RefSeq" id="WP_218284940.1">
    <property type="nucleotide sequence ID" value="NZ_CP076448.1"/>
</dbReference>
<name>A0A975YIP2_9PROT</name>